<accession>A0ABV6SNV2</accession>
<dbReference type="Proteomes" id="UP001589891">
    <property type="component" value="Unassembled WGS sequence"/>
</dbReference>
<dbReference type="Pfam" id="PF22513">
    <property type="entry name" value="FitA-like_RHH"/>
    <property type="match status" value="1"/>
</dbReference>
<keyword evidence="3" id="KW-1185">Reference proteome</keyword>
<feature type="domain" description="Antitoxin FitA-like ribbon-helix-helix" evidence="1">
    <location>
        <begin position="2"/>
        <end position="40"/>
    </location>
</feature>
<evidence type="ECO:0000259" key="1">
    <source>
        <dbReference type="Pfam" id="PF22513"/>
    </source>
</evidence>
<dbReference type="Gene3D" id="1.10.1220.10">
    <property type="entry name" value="Met repressor-like"/>
    <property type="match status" value="1"/>
</dbReference>
<evidence type="ECO:0000313" key="2">
    <source>
        <dbReference type="EMBL" id="MFC0711222.1"/>
    </source>
</evidence>
<gene>
    <name evidence="2" type="ORF">ACFFGX_17280</name>
</gene>
<dbReference type="InterPro" id="IPR010985">
    <property type="entry name" value="Ribbon_hlx_hlx"/>
</dbReference>
<dbReference type="SUPFAM" id="SSF47598">
    <property type="entry name" value="Ribbon-helix-helix"/>
    <property type="match status" value="1"/>
</dbReference>
<dbReference type="InterPro" id="IPR013321">
    <property type="entry name" value="Arc_rbn_hlx_hlx"/>
</dbReference>
<protein>
    <submittedName>
        <fullName evidence="2">Plasmid stabilization protein</fullName>
    </submittedName>
</protein>
<dbReference type="InterPro" id="IPR053853">
    <property type="entry name" value="FitA-like_RHH"/>
</dbReference>
<evidence type="ECO:0000313" key="3">
    <source>
        <dbReference type="Proteomes" id="UP001589891"/>
    </source>
</evidence>
<dbReference type="RefSeq" id="WP_376948013.1">
    <property type="nucleotide sequence ID" value="NZ_CP171449.1"/>
</dbReference>
<sequence length="89" mass="9953">MATMTIRNLDDDVKARLRVRAAQHGRSMEEEARSILRAALDADPQAHTGAALVKAIRARMERFGGIELDLPPRELMREPPDFSGPEFDP</sequence>
<proteinExistence type="predicted"/>
<organism evidence="2 3">
    <name type="scientific">Azorhizophilus paspali</name>
    <name type="common">Azotobacter paspali</name>
    <dbReference type="NCBI Taxonomy" id="69963"/>
    <lineage>
        <taxon>Bacteria</taxon>
        <taxon>Pseudomonadati</taxon>
        <taxon>Pseudomonadota</taxon>
        <taxon>Gammaproteobacteria</taxon>
        <taxon>Pseudomonadales</taxon>
        <taxon>Pseudomonadaceae</taxon>
        <taxon>Azorhizophilus</taxon>
    </lineage>
</organism>
<comment type="caution">
    <text evidence="2">The sequence shown here is derived from an EMBL/GenBank/DDBJ whole genome shotgun (WGS) entry which is preliminary data.</text>
</comment>
<name>A0ABV6SNV2_AZOPA</name>
<dbReference type="EMBL" id="JBHLSS010000108">
    <property type="protein sequence ID" value="MFC0711222.1"/>
    <property type="molecule type" value="Genomic_DNA"/>
</dbReference>
<reference evidence="2 3" key="1">
    <citation type="submission" date="2024-09" db="EMBL/GenBank/DDBJ databases">
        <authorList>
            <person name="Sun Q."/>
            <person name="Mori K."/>
        </authorList>
    </citation>
    <scope>NUCLEOTIDE SEQUENCE [LARGE SCALE GENOMIC DNA]</scope>
    <source>
        <strain evidence="2 3">NCAIM B.01794</strain>
    </source>
</reference>